<reference evidence="15" key="3">
    <citation type="submission" date="2025-09" db="UniProtKB">
        <authorList>
            <consortium name="Ensembl"/>
        </authorList>
    </citation>
    <scope>IDENTIFICATION</scope>
</reference>
<dbReference type="Gene3D" id="2.60.40.150">
    <property type="entry name" value="C2 domain"/>
    <property type="match status" value="3"/>
</dbReference>
<evidence type="ECO:0000256" key="3">
    <source>
        <dbReference type="ARBA" id="ARBA00007561"/>
    </source>
</evidence>
<proteinExistence type="inferred from homology"/>
<feature type="domain" description="C2" evidence="14">
    <location>
        <begin position="1132"/>
        <end position="1281"/>
    </location>
</feature>
<dbReference type="Pfam" id="PF22901">
    <property type="entry name" value="dsrm_Ferlin"/>
    <property type="match status" value="1"/>
</dbReference>
<dbReference type="InterPro" id="IPR032362">
    <property type="entry name" value="Ferlin_C"/>
</dbReference>
<dbReference type="Proteomes" id="UP000291020">
    <property type="component" value="Unassembled WGS sequence"/>
</dbReference>
<dbReference type="GO" id="GO:0030659">
    <property type="term" value="C:cytoplasmic vesicle membrane"/>
    <property type="evidence" value="ECO:0007669"/>
    <property type="project" value="UniProtKB-SubCell"/>
</dbReference>
<sequence>LYGSPREYTGFPDPYDELNSGKDEGVAYRGRILVELSTILDSKSVNKKIEAISSDDVLVVEKYQRRRKFSLSAVFHSATMLQDIGEAIQFEVSIGNYGNKFDTTCKPLASTTQYSRVVFDGNYYYYLPWVNRKPVVTLTSYWEDISHRLDPVNLILTMAERLVSDSGLFILFSSKSNVTVLDTQIQNLRLRSLKRILEAATRMRNDATDVKATLDNYSFYIFQYPQDKNKGAKIPVQLRVNIWLGLTAVEKKFNSFAEGTFSVFAEMYENQALMFGKWGTSGLVGRHKFSDVTGKIKLKREFFLPPKGWEWEGEWMVDPERSLLTDADAGHSEFTDEVYQNESRYPAGEWKAAEEPYTDVLFCSPFPNFPITCPPGWIWEDDAWIYDINRAVDEKGWEYGITIPPDNKPKSWVAAEKMYHTHRRRRLVRKRKKDPSQVMASYEDQEGWEYASLIGWKFHWKQCSSDTFRRRRWRRKMAPSDTHGAAAIFKLEGALVKGKSSEKAKESATRVFGANTPIVSCSFDMYSYHLRCYIYQARNLFALDKDSFSDPYAHVSFLHQSKTTEIIHATLNPMWDQTLIFNEIEIYGDPQTVVQNPPNVVIELFDNDQVGKDEFLGRSVCSPIVKLTPGVDITPKLLWYPVMNGGKACGSILLAAELILRDKKLVLLAPKLYMVPQGIRPVVQLTAIEILAWGLRNMKNYQMASVTSPSLIVECGGEMVESVVIKNLKKTPNFPYSVLFMKVLLPKEELYAPSLVIKVIDHRQFGRKPVVGQCTIESLEDFRCDPYSTTEDIAPQLKVSLLSAGPRRDVVIEVEDTKPLLAAQEEEIVDWWSKFYASVGEHEKCGQYIQKGYDTLKVYDCELEEVPEFKHLTDFCDTFKLYRGKSEDNDDPSVVGEFKGSFRIYPLSDDPAVPVPPRQFRELPESGPQECIVRIYIIRALDLQPQDNNGLCDPYIKITLSKKVIEDRDHYVPNTLNPDFGRMYELSCFLPQEKDLKISVYDYDMLTRDEKVGETIIDLENRFLSRFGAYCGIPQQYCISGVNTWRDQLKPTHMLQNIARFKALFRFFLFISETNKKLHQHLGPGEERLALHILRTQGLVPEHVETRTLYSTFQPNISQGKLQMWVDVFPKSLGPPGPPFNINPRKAKKYIMRVIIWNTKDVILDEKSITGEEMSDIYVKGWMPGNEENKQKTDVHYRSLDGEGNFNWRFVFPFEYFPAEQLCMVSKKEHFWSLDKTEFRIPPKLIIQIWDNDKFSLDDYLGFIELDLHNTVIPTKVPEKCNIDMIPEYKANNPLKAPKTVSLFEQKSMKGWWPCYTEKDGSRVLGKVEMTLEVLNEKEADERPAGKGRDEPNMNPKLDLPNRPETSFLWFTNPCKTMKFIVWRRFKWIFIGIIILLIVLLFLAILLYSLPVSIFKCSYVVLQL</sequence>
<dbReference type="InterPro" id="IPR006614">
    <property type="entry name" value="Peroxin/Ferlin"/>
</dbReference>
<name>A0A452I1W3_9SAUR</name>
<keyword evidence="6" id="KW-0479">Metal-binding</keyword>
<evidence type="ECO:0000256" key="9">
    <source>
        <dbReference type="ARBA" id="ARBA00022968"/>
    </source>
</evidence>
<keyword evidence="9" id="KW-0735">Signal-anchor</keyword>
<dbReference type="FunFam" id="2.60.40.150:FF:000009">
    <property type="entry name" value="dysferlin isoform X2"/>
    <property type="match status" value="1"/>
</dbReference>
<dbReference type="Pfam" id="PF00168">
    <property type="entry name" value="C2"/>
    <property type="match status" value="4"/>
</dbReference>
<evidence type="ECO:0000256" key="10">
    <source>
        <dbReference type="ARBA" id="ARBA00022989"/>
    </source>
</evidence>
<dbReference type="InterPro" id="IPR037723">
    <property type="entry name" value="C2D_Ferlin"/>
</dbReference>
<comment type="similarity">
    <text evidence="3">Belongs to the ferlin family.</text>
</comment>
<feature type="transmembrane region" description="Helical" evidence="13">
    <location>
        <begin position="1388"/>
        <end position="1408"/>
    </location>
</feature>
<feature type="domain" description="C2" evidence="14">
    <location>
        <begin position="914"/>
        <end position="1032"/>
    </location>
</feature>
<keyword evidence="11 13" id="KW-0472">Membrane</keyword>
<keyword evidence="12" id="KW-0968">Cytoplasmic vesicle</keyword>
<dbReference type="GO" id="GO:0005886">
    <property type="term" value="C:plasma membrane"/>
    <property type="evidence" value="ECO:0007669"/>
    <property type="project" value="UniProtKB-SubCell"/>
</dbReference>
<keyword evidence="8" id="KW-0106">Calcium</keyword>
<reference evidence="15" key="2">
    <citation type="submission" date="2025-08" db="UniProtKB">
        <authorList>
            <consortium name="Ensembl"/>
        </authorList>
    </citation>
    <scope>IDENTIFICATION</scope>
</reference>
<evidence type="ECO:0000256" key="5">
    <source>
        <dbReference type="ARBA" id="ARBA00022692"/>
    </source>
</evidence>
<comment type="subcellular location">
    <subcellularLocation>
        <location evidence="1">Cell membrane</location>
        <topology evidence="1">Single-pass type II membrane protein</topology>
    </subcellularLocation>
    <subcellularLocation>
        <location evidence="2">Cytoplasmic vesicle membrane</location>
        <topology evidence="2">Single-pass type II membrane protein</topology>
    </subcellularLocation>
</comment>
<evidence type="ECO:0000256" key="1">
    <source>
        <dbReference type="ARBA" id="ARBA00004401"/>
    </source>
</evidence>
<dbReference type="Pfam" id="PF16165">
    <property type="entry name" value="Ferlin_C"/>
    <property type="match status" value="1"/>
</dbReference>
<dbReference type="CDD" id="cd04037">
    <property type="entry name" value="C2E_Ferlin"/>
    <property type="match status" value="1"/>
</dbReference>
<keyword evidence="5 13" id="KW-0812">Transmembrane</keyword>
<dbReference type="InterPro" id="IPR000008">
    <property type="entry name" value="C2_dom"/>
</dbReference>
<evidence type="ECO:0000313" key="15">
    <source>
        <dbReference type="Ensembl" id="ENSGAGP00000021479.1"/>
    </source>
</evidence>
<dbReference type="Ensembl" id="ENSGAGT00000024461.1">
    <property type="protein sequence ID" value="ENSGAGP00000021479.1"/>
    <property type="gene ID" value="ENSGAGG00000004680.1"/>
</dbReference>
<dbReference type="InterPro" id="IPR035892">
    <property type="entry name" value="C2_domain_sf"/>
</dbReference>
<dbReference type="InterPro" id="IPR037724">
    <property type="entry name" value="C2E_Ferlin"/>
</dbReference>
<keyword evidence="16" id="KW-1185">Reference proteome</keyword>
<organism evidence="15 16">
    <name type="scientific">Gopherus agassizii</name>
    <name type="common">Agassiz's desert tortoise</name>
    <dbReference type="NCBI Taxonomy" id="38772"/>
    <lineage>
        <taxon>Eukaryota</taxon>
        <taxon>Metazoa</taxon>
        <taxon>Chordata</taxon>
        <taxon>Craniata</taxon>
        <taxon>Vertebrata</taxon>
        <taxon>Euteleostomi</taxon>
        <taxon>Archelosauria</taxon>
        <taxon>Testudinata</taxon>
        <taxon>Testudines</taxon>
        <taxon>Cryptodira</taxon>
        <taxon>Durocryptodira</taxon>
        <taxon>Testudinoidea</taxon>
        <taxon>Testudinidae</taxon>
        <taxon>Gopherus</taxon>
    </lineage>
</organism>
<evidence type="ECO:0000256" key="2">
    <source>
        <dbReference type="ARBA" id="ARBA00004483"/>
    </source>
</evidence>
<dbReference type="GO" id="GO:0007009">
    <property type="term" value="P:plasma membrane organization"/>
    <property type="evidence" value="ECO:0007669"/>
    <property type="project" value="TreeGrafter"/>
</dbReference>
<protein>
    <recommendedName>
        <fullName evidence="14">C2 domain-containing protein</fullName>
    </recommendedName>
</protein>
<dbReference type="FunFam" id="2.60.40.150:FF:000026">
    <property type="entry name" value="dysferlin isoform X2"/>
    <property type="match status" value="1"/>
</dbReference>
<keyword evidence="10 13" id="KW-1133">Transmembrane helix</keyword>
<evidence type="ECO:0000259" key="14">
    <source>
        <dbReference type="PROSITE" id="PS50004"/>
    </source>
</evidence>
<evidence type="ECO:0000256" key="7">
    <source>
        <dbReference type="ARBA" id="ARBA00022737"/>
    </source>
</evidence>
<dbReference type="CDD" id="cd04017">
    <property type="entry name" value="C2D_Ferlin"/>
    <property type="match status" value="1"/>
</dbReference>
<reference evidence="16" key="1">
    <citation type="journal article" date="2017" name="PLoS ONE">
        <title>The Agassiz's desert tortoise genome provides a resource for the conservation of a threatened species.</title>
        <authorList>
            <person name="Tollis M."/>
            <person name="DeNardo D.F."/>
            <person name="Cornelius J.A."/>
            <person name="Dolby G.A."/>
            <person name="Edwards T."/>
            <person name="Henen B.T."/>
            <person name="Karl A.E."/>
            <person name="Murphy R.W."/>
            <person name="Kusumi K."/>
        </authorList>
    </citation>
    <scope>NUCLEOTIDE SEQUENCE [LARGE SCALE GENOMIC DNA]</scope>
</reference>
<dbReference type="PANTHER" id="PTHR12546">
    <property type="entry name" value="FER-1-LIKE"/>
    <property type="match status" value="1"/>
</dbReference>
<evidence type="ECO:0000313" key="16">
    <source>
        <dbReference type="Proteomes" id="UP000291020"/>
    </source>
</evidence>
<evidence type="ECO:0000256" key="6">
    <source>
        <dbReference type="ARBA" id="ARBA00022723"/>
    </source>
</evidence>
<dbReference type="PANTHER" id="PTHR12546:SF55">
    <property type="entry name" value="MYOFERLIN"/>
    <property type="match status" value="1"/>
</dbReference>
<evidence type="ECO:0000256" key="12">
    <source>
        <dbReference type="ARBA" id="ARBA00023329"/>
    </source>
</evidence>
<evidence type="ECO:0000256" key="13">
    <source>
        <dbReference type="SAM" id="Phobius"/>
    </source>
</evidence>
<dbReference type="InterPro" id="IPR037721">
    <property type="entry name" value="Ferlin"/>
</dbReference>
<accession>A0A452I1W3</accession>
<dbReference type="PROSITE" id="PS50004">
    <property type="entry name" value="C2"/>
    <property type="match status" value="4"/>
</dbReference>
<dbReference type="CDD" id="cd08374">
    <property type="entry name" value="C2F_Ferlin"/>
    <property type="match status" value="1"/>
</dbReference>
<dbReference type="FunFam" id="2.60.40.150:FF:000021">
    <property type="entry name" value="dysferlin isoform X2"/>
    <property type="match status" value="1"/>
</dbReference>
<dbReference type="SMART" id="SM00694">
    <property type="entry name" value="DysFC"/>
    <property type="match status" value="2"/>
</dbReference>
<evidence type="ECO:0000256" key="11">
    <source>
        <dbReference type="ARBA" id="ARBA00023136"/>
    </source>
</evidence>
<keyword evidence="4" id="KW-1003">Cell membrane</keyword>
<evidence type="ECO:0000256" key="4">
    <source>
        <dbReference type="ARBA" id="ARBA00022475"/>
    </source>
</evidence>
<dbReference type="GO" id="GO:0046872">
    <property type="term" value="F:metal ion binding"/>
    <property type="evidence" value="ECO:0007669"/>
    <property type="project" value="UniProtKB-KW"/>
</dbReference>
<dbReference type="SMART" id="SM00239">
    <property type="entry name" value="C2"/>
    <property type="match status" value="4"/>
</dbReference>
<dbReference type="InterPro" id="IPR037725">
    <property type="entry name" value="C2F_Ferlin"/>
</dbReference>
<keyword evidence="7" id="KW-0677">Repeat</keyword>
<evidence type="ECO:0000256" key="8">
    <source>
        <dbReference type="ARBA" id="ARBA00022837"/>
    </source>
</evidence>
<dbReference type="SMART" id="SM00693">
    <property type="entry name" value="DysFN"/>
    <property type="match status" value="2"/>
</dbReference>
<dbReference type="GO" id="GO:0061025">
    <property type="term" value="P:membrane fusion"/>
    <property type="evidence" value="ECO:0007669"/>
    <property type="project" value="TreeGrafter"/>
</dbReference>
<dbReference type="InterPro" id="IPR055072">
    <property type="entry name" value="Ferlin_DSRM"/>
</dbReference>
<dbReference type="SUPFAM" id="SSF49562">
    <property type="entry name" value="C2 domain (Calcium/lipid-binding domain, CaLB)"/>
    <property type="match status" value="4"/>
</dbReference>
<feature type="domain" description="C2" evidence="14">
    <location>
        <begin position="513"/>
        <end position="640"/>
    </location>
</feature>
<feature type="domain" description="C2" evidence="14">
    <location>
        <begin position="668"/>
        <end position="792"/>
    </location>
</feature>